<sequence>MGDLAARGCGAAPAAPHPVWVGWVGREADPTNPQKASISKLRIALTESAPTLFGVGFRR</sequence>
<protein>
    <submittedName>
        <fullName evidence="1">Uncharacterized protein</fullName>
    </submittedName>
</protein>
<evidence type="ECO:0000313" key="2">
    <source>
        <dbReference type="Proteomes" id="UP000578252"/>
    </source>
</evidence>
<accession>A0A7Y0TZ72</accession>
<dbReference type="EMBL" id="JABCUR010000001">
    <property type="protein sequence ID" value="NMW64020.1"/>
    <property type="molecule type" value="Genomic_DNA"/>
</dbReference>
<dbReference type="Proteomes" id="UP000578252">
    <property type="component" value="Unassembled WGS sequence"/>
</dbReference>
<proteinExistence type="predicted"/>
<reference evidence="1 2" key="1">
    <citation type="submission" date="2020-04" db="EMBL/GenBank/DDBJ databases">
        <title>Antimicrobial susceptibility and clonality of vaginal-derived multi-drug resistant Mobiluncus isolates in China.</title>
        <authorList>
            <person name="Zhang X."/>
        </authorList>
    </citation>
    <scope>NUCLEOTIDE SEQUENCE [LARGE SCALE GENOMIC DNA]</scope>
    <source>
        <strain evidence="1 2">13</strain>
    </source>
</reference>
<gene>
    <name evidence="1" type="ORF">HHJ78_00315</name>
</gene>
<comment type="caution">
    <text evidence="1">The sequence shown here is derived from an EMBL/GenBank/DDBJ whole genome shotgun (WGS) entry which is preliminary data.</text>
</comment>
<name>A0A7Y0TZ72_9ACTO</name>
<organism evidence="1 2">
    <name type="scientific">Mobiluncus mulieris</name>
    <dbReference type="NCBI Taxonomy" id="2052"/>
    <lineage>
        <taxon>Bacteria</taxon>
        <taxon>Bacillati</taxon>
        <taxon>Actinomycetota</taxon>
        <taxon>Actinomycetes</taxon>
        <taxon>Actinomycetales</taxon>
        <taxon>Actinomycetaceae</taxon>
        <taxon>Mobiluncus</taxon>
    </lineage>
</organism>
<dbReference type="AlphaFoldDB" id="A0A7Y0TZ72"/>
<evidence type="ECO:0000313" key="1">
    <source>
        <dbReference type="EMBL" id="NMW64020.1"/>
    </source>
</evidence>